<proteinExistence type="predicted"/>
<accession>A0A6M3M6L1</accession>
<sequence>MAKQAKCDHCEIKFDIKEKDQTPLDQLECPYCHGPVTRIYSDSRYFKVKGEPILSQK</sequence>
<dbReference type="AlphaFoldDB" id="A0A6M3M6L1"/>
<name>A0A6M3M6L1_9ZZZZ</name>
<organism evidence="1">
    <name type="scientific">viral metagenome</name>
    <dbReference type="NCBI Taxonomy" id="1070528"/>
    <lineage>
        <taxon>unclassified sequences</taxon>
        <taxon>metagenomes</taxon>
        <taxon>organismal metagenomes</taxon>
    </lineage>
</organism>
<protein>
    <submittedName>
        <fullName evidence="1">Uncharacterized protein</fullName>
    </submittedName>
</protein>
<reference evidence="1" key="1">
    <citation type="submission" date="2020-03" db="EMBL/GenBank/DDBJ databases">
        <title>The deep terrestrial virosphere.</title>
        <authorList>
            <person name="Holmfeldt K."/>
            <person name="Nilsson E."/>
            <person name="Simone D."/>
            <person name="Lopez-Fernandez M."/>
            <person name="Wu X."/>
            <person name="de Brujin I."/>
            <person name="Lundin D."/>
            <person name="Andersson A."/>
            <person name="Bertilsson S."/>
            <person name="Dopson M."/>
        </authorList>
    </citation>
    <scope>NUCLEOTIDE SEQUENCE</scope>
    <source>
        <strain evidence="1">MM171B01050</strain>
    </source>
</reference>
<dbReference type="EMBL" id="MT143812">
    <property type="protein sequence ID" value="QJB02864.1"/>
    <property type="molecule type" value="Genomic_DNA"/>
</dbReference>
<evidence type="ECO:0000313" key="1">
    <source>
        <dbReference type="EMBL" id="QJB02864.1"/>
    </source>
</evidence>
<gene>
    <name evidence="1" type="ORF">MM171B01050_0004</name>
</gene>